<keyword evidence="5" id="KW-0547">Nucleotide-binding</keyword>
<keyword evidence="4" id="KW-0808">Transferase</keyword>
<dbReference type="RefSeq" id="WP_015774365.1">
    <property type="nucleotide sequence ID" value="NC_013173.1"/>
</dbReference>
<keyword evidence="3" id="KW-0597">Phosphoprotein</keyword>
<evidence type="ECO:0000259" key="9">
    <source>
        <dbReference type="PROSITE" id="PS50109"/>
    </source>
</evidence>
<keyword evidence="8" id="KW-0902">Two-component regulatory system</keyword>
<dbReference type="SUPFAM" id="SSF47384">
    <property type="entry name" value="Homodimeric domain of signal transducing histidine kinase"/>
    <property type="match status" value="1"/>
</dbReference>
<dbReference type="PANTHER" id="PTHR43065:SF10">
    <property type="entry name" value="PEROXIDE STRESS-ACTIVATED HISTIDINE KINASE MAK3"/>
    <property type="match status" value="1"/>
</dbReference>
<evidence type="ECO:0000256" key="4">
    <source>
        <dbReference type="ARBA" id="ARBA00022679"/>
    </source>
</evidence>
<dbReference type="Gene3D" id="1.10.287.130">
    <property type="match status" value="1"/>
</dbReference>
<evidence type="ECO:0000256" key="1">
    <source>
        <dbReference type="ARBA" id="ARBA00000085"/>
    </source>
</evidence>
<evidence type="ECO:0000256" key="8">
    <source>
        <dbReference type="ARBA" id="ARBA00023012"/>
    </source>
</evidence>
<dbReference type="KEGG" id="dba:Dbac_2194"/>
<organism evidence="10 11">
    <name type="scientific">Desulfomicrobium baculatum (strain DSM 4028 / VKM B-1378 / X)</name>
    <name type="common">Desulfovibrio baculatus</name>
    <dbReference type="NCBI Taxonomy" id="525897"/>
    <lineage>
        <taxon>Bacteria</taxon>
        <taxon>Pseudomonadati</taxon>
        <taxon>Thermodesulfobacteriota</taxon>
        <taxon>Desulfovibrionia</taxon>
        <taxon>Desulfovibrionales</taxon>
        <taxon>Desulfomicrobiaceae</taxon>
        <taxon>Desulfomicrobium</taxon>
    </lineage>
</organism>
<dbReference type="Proteomes" id="UP000002216">
    <property type="component" value="Chromosome"/>
</dbReference>
<name>C7LPP7_DESBD</name>
<reference evidence="10 11" key="1">
    <citation type="journal article" date="2009" name="Stand. Genomic Sci.">
        <title>Complete genome sequence of Desulfomicrobium baculatum type strain (X).</title>
        <authorList>
            <person name="Copeland A."/>
            <person name="Spring S."/>
            <person name="Goker M."/>
            <person name="Schneider S."/>
            <person name="Lapidus A."/>
            <person name="Del Rio T.G."/>
            <person name="Tice H."/>
            <person name="Cheng J.F."/>
            <person name="Chen F."/>
            <person name="Nolan M."/>
            <person name="Bruce D."/>
            <person name="Goodwin L."/>
            <person name="Pitluck S."/>
            <person name="Ivanova N."/>
            <person name="Mavrommatis K."/>
            <person name="Ovchinnikova G."/>
            <person name="Pati A."/>
            <person name="Chen A."/>
            <person name="Palaniappan K."/>
            <person name="Land M."/>
            <person name="Hauser L."/>
            <person name="Chang Y.J."/>
            <person name="Jeffries C.C."/>
            <person name="Meincke L."/>
            <person name="Sims D."/>
            <person name="Brettin T."/>
            <person name="Detter J.C."/>
            <person name="Han C."/>
            <person name="Chain P."/>
            <person name="Bristow J."/>
            <person name="Eisen J.A."/>
            <person name="Markowitz V."/>
            <person name="Hugenholtz P."/>
            <person name="Kyrpides N.C."/>
            <person name="Klenk H.P."/>
            <person name="Lucas S."/>
        </authorList>
    </citation>
    <scope>NUCLEOTIDE SEQUENCE [LARGE SCALE GENOMIC DNA]</scope>
    <source>
        <strain evidence="11">DSM 4028 / VKM B-1378 / X</strain>
    </source>
</reference>
<dbReference type="SUPFAM" id="SSF55785">
    <property type="entry name" value="PYP-like sensor domain (PAS domain)"/>
    <property type="match status" value="1"/>
</dbReference>
<keyword evidence="11" id="KW-1185">Reference proteome</keyword>
<dbReference type="InterPro" id="IPR035965">
    <property type="entry name" value="PAS-like_dom_sf"/>
</dbReference>
<dbReference type="eggNOG" id="COG4191">
    <property type="taxonomic scope" value="Bacteria"/>
</dbReference>
<dbReference type="InterPro" id="IPR000014">
    <property type="entry name" value="PAS"/>
</dbReference>
<dbReference type="PRINTS" id="PR00344">
    <property type="entry name" value="BCTRLSENSOR"/>
</dbReference>
<gene>
    <name evidence="10" type="ordered locus">Dbac_2194</name>
</gene>
<evidence type="ECO:0000256" key="3">
    <source>
        <dbReference type="ARBA" id="ARBA00022553"/>
    </source>
</evidence>
<dbReference type="PANTHER" id="PTHR43065">
    <property type="entry name" value="SENSOR HISTIDINE KINASE"/>
    <property type="match status" value="1"/>
</dbReference>
<evidence type="ECO:0000256" key="6">
    <source>
        <dbReference type="ARBA" id="ARBA00022777"/>
    </source>
</evidence>
<evidence type="ECO:0000256" key="5">
    <source>
        <dbReference type="ARBA" id="ARBA00022741"/>
    </source>
</evidence>
<dbReference type="InterPro" id="IPR004358">
    <property type="entry name" value="Sig_transdc_His_kin-like_C"/>
</dbReference>
<dbReference type="SUPFAM" id="SSF55874">
    <property type="entry name" value="ATPase domain of HSP90 chaperone/DNA topoisomerase II/histidine kinase"/>
    <property type="match status" value="1"/>
</dbReference>
<dbReference type="Gene3D" id="3.30.450.20">
    <property type="entry name" value="PAS domain"/>
    <property type="match status" value="1"/>
</dbReference>
<dbReference type="Pfam" id="PF00512">
    <property type="entry name" value="HisKA"/>
    <property type="match status" value="1"/>
</dbReference>
<comment type="catalytic activity">
    <reaction evidence="1">
        <text>ATP + protein L-histidine = ADP + protein N-phospho-L-histidine.</text>
        <dbReference type="EC" id="2.7.13.3"/>
    </reaction>
</comment>
<dbReference type="CDD" id="cd00082">
    <property type="entry name" value="HisKA"/>
    <property type="match status" value="1"/>
</dbReference>
<dbReference type="InterPro" id="IPR036890">
    <property type="entry name" value="HATPase_C_sf"/>
</dbReference>
<dbReference type="CDD" id="cd00130">
    <property type="entry name" value="PAS"/>
    <property type="match status" value="1"/>
</dbReference>
<dbReference type="EC" id="2.7.13.3" evidence="2"/>
<dbReference type="EMBL" id="CP001629">
    <property type="protein sequence ID" value="ACU90276.1"/>
    <property type="molecule type" value="Genomic_DNA"/>
</dbReference>
<sequence length="609" mass="67958">MIVAMPTYCETVTISGFYMFDIKKNYNESDGMTKRYAEQDHLFELNRGGTLGREECFSHRLHGLDDSNDVRVLNELKAKQGALLIQNEELRRALDNSEKKLAIYSDFYDFSPYGLVCLDEQGRVWEANPWTIGQLGVERDALLGSSFGQRVASQDMEKFRVHLDLVFKTGERQSCELMLKRKNMQDLRVKIDSIKSSNSGCADLCMSALADITGMYNPKLLNNFSSSDVDEIFHSNTDFTVESEDKFQILLQQFHAILSDISGTVIIVSPDMKVLWSNIVNDFGINSNISESVLKYCNDFVSNCSVLYEKSVIIDCFNTGEKKSCIVTHGESVLDIRAFPVKESGSVSSVLLLVCDVTGKMAIQEDAQYACHLLSLGELAASVAHEINNPVNGIINYGQILVNECGAESMERDLGVRILKEGERIGRLVKSLLSYAHERRKEKRATQVATILEETLALTQAQIRKDGIQLVLDFPESLPKVTANLQQVQQGFINIISNARYALNEKYPGWHKNKCLAISGESVLVDGCPFVRVAFLDQGGGISVEKLSFLTKPFFSTKPFGKGTGLGLSITQKIIDDHGGHLRFESEEGEFTRVIIDLPVHQKDEGTCK</sequence>
<keyword evidence="6 10" id="KW-0418">Kinase</keyword>
<dbReference type="SMART" id="SM00388">
    <property type="entry name" value="HisKA"/>
    <property type="match status" value="1"/>
</dbReference>
<dbReference type="Pfam" id="PF02518">
    <property type="entry name" value="HATPase_c"/>
    <property type="match status" value="1"/>
</dbReference>
<dbReference type="Gene3D" id="3.30.565.10">
    <property type="entry name" value="Histidine kinase-like ATPase, C-terminal domain"/>
    <property type="match status" value="1"/>
</dbReference>
<keyword evidence="7" id="KW-0067">ATP-binding</keyword>
<evidence type="ECO:0000256" key="7">
    <source>
        <dbReference type="ARBA" id="ARBA00022840"/>
    </source>
</evidence>
<dbReference type="GO" id="GO:0005524">
    <property type="term" value="F:ATP binding"/>
    <property type="evidence" value="ECO:0007669"/>
    <property type="project" value="UniProtKB-KW"/>
</dbReference>
<dbReference type="GO" id="GO:0000155">
    <property type="term" value="F:phosphorelay sensor kinase activity"/>
    <property type="evidence" value="ECO:0007669"/>
    <property type="project" value="InterPro"/>
</dbReference>
<evidence type="ECO:0000313" key="11">
    <source>
        <dbReference type="Proteomes" id="UP000002216"/>
    </source>
</evidence>
<dbReference type="OrthoDB" id="5428263at2"/>
<dbReference type="InterPro" id="IPR003661">
    <property type="entry name" value="HisK_dim/P_dom"/>
</dbReference>
<dbReference type="SMART" id="SM00387">
    <property type="entry name" value="HATPase_c"/>
    <property type="match status" value="1"/>
</dbReference>
<dbReference type="STRING" id="525897.Dbac_2194"/>
<dbReference type="AlphaFoldDB" id="C7LPP7"/>
<evidence type="ECO:0000313" key="10">
    <source>
        <dbReference type="EMBL" id="ACU90276.1"/>
    </source>
</evidence>
<dbReference type="InterPro" id="IPR005467">
    <property type="entry name" value="His_kinase_dom"/>
</dbReference>
<protein>
    <recommendedName>
        <fullName evidence="2">histidine kinase</fullName>
        <ecNumber evidence="2">2.7.13.3</ecNumber>
    </recommendedName>
</protein>
<dbReference type="PROSITE" id="PS50109">
    <property type="entry name" value="HIS_KIN"/>
    <property type="match status" value="1"/>
</dbReference>
<dbReference type="HOGENOM" id="CLU_448142_0_0_7"/>
<feature type="domain" description="Histidine kinase" evidence="9">
    <location>
        <begin position="382"/>
        <end position="602"/>
    </location>
</feature>
<dbReference type="InterPro" id="IPR036097">
    <property type="entry name" value="HisK_dim/P_sf"/>
</dbReference>
<accession>C7LPP7</accession>
<proteinExistence type="predicted"/>
<dbReference type="InterPro" id="IPR003594">
    <property type="entry name" value="HATPase_dom"/>
</dbReference>
<evidence type="ECO:0000256" key="2">
    <source>
        <dbReference type="ARBA" id="ARBA00012438"/>
    </source>
</evidence>